<dbReference type="EMBL" id="PDUD01000081">
    <property type="protein sequence ID" value="PHN00686.1"/>
    <property type="molecule type" value="Genomic_DNA"/>
</dbReference>
<dbReference type="OrthoDB" id="108192at2"/>
<dbReference type="Proteomes" id="UP000223913">
    <property type="component" value="Unassembled WGS sequence"/>
</dbReference>
<evidence type="ECO:0000313" key="2">
    <source>
        <dbReference type="Proteomes" id="UP000223913"/>
    </source>
</evidence>
<comment type="caution">
    <text evidence="1">The sequence shown here is derived from an EMBL/GenBank/DDBJ whole genome shotgun (WGS) entry which is preliminary data.</text>
</comment>
<evidence type="ECO:0000313" key="1">
    <source>
        <dbReference type="EMBL" id="PHN00686.1"/>
    </source>
</evidence>
<organism evidence="1 2">
    <name type="scientific">Flavilitoribacter nigricans (strain ATCC 23147 / DSM 23189 / NBRC 102662 / NCIMB 1420 / SS-2)</name>
    <name type="common">Lewinella nigricans</name>
    <dbReference type="NCBI Taxonomy" id="1122177"/>
    <lineage>
        <taxon>Bacteria</taxon>
        <taxon>Pseudomonadati</taxon>
        <taxon>Bacteroidota</taxon>
        <taxon>Saprospiria</taxon>
        <taxon>Saprospirales</taxon>
        <taxon>Lewinellaceae</taxon>
        <taxon>Flavilitoribacter</taxon>
    </lineage>
</organism>
<proteinExistence type="predicted"/>
<gene>
    <name evidence="1" type="ORF">CRP01_40905</name>
</gene>
<sequence length="399" mass="45916">MIKALRQAFNTNFRADTYSAMLEDISNQFDHRPPFRIAETPVFLPDYLVKQLQEACEELVDVIVRTDFKEKSERALLTGQTVPDETDHPTFLQFDFGICDDGQGSFHPQLIEAQGFPSLYFFQDALSKTFRRYYDIPAGYTHLFDGLDSDAYVERLRRTIVGDSDPENVILLEVEPEKQTTAIDFIATERAIGVRPVCISELIKEGRDLYYEKDGRKIGVEKIYNRVIFDELIKRDDLPRQFYLTEGTSAQWIGHPNWFFRISKHTLPLLRSRYVPRSFYLNELETTPPDLENYVLKPLFSFAGTGVIINLNRFDVDSIKDPENYILQRKVSYAPVIETPSGPAKCEVRIMLLWEPGAARPHLINNLIRISKGEMVGVRYNKDKDWVGGSVGFFDGSIL</sequence>
<dbReference type="SUPFAM" id="SSF56059">
    <property type="entry name" value="Glutathione synthetase ATP-binding domain-like"/>
    <property type="match status" value="1"/>
</dbReference>
<evidence type="ECO:0008006" key="3">
    <source>
        <dbReference type="Google" id="ProtNLM"/>
    </source>
</evidence>
<dbReference type="RefSeq" id="WP_099155897.1">
    <property type="nucleotide sequence ID" value="NZ_PDUD01000081.1"/>
</dbReference>
<keyword evidence="2" id="KW-1185">Reference proteome</keyword>
<name>A0A2D0MX27_FLAN2</name>
<accession>A0A2D0MX27</accession>
<reference evidence="1 2" key="1">
    <citation type="submission" date="2017-10" db="EMBL/GenBank/DDBJ databases">
        <title>The draft genome sequence of Lewinella nigricans NBRC 102662.</title>
        <authorList>
            <person name="Wang K."/>
        </authorList>
    </citation>
    <scope>NUCLEOTIDE SEQUENCE [LARGE SCALE GENOMIC DNA]</scope>
    <source>
        <strain evidence="1 2">NBRC 102662</strain>
    </source>
</reference>
<protein>
    <recommendedName>
        <fullName evidence="3">Circularly permuted type 2 ATP-grasp protein</fullName>
    </recommendedName>
</protein>
<dbReference type="AlphaFoldDB" id="A0A2D0MX27"/>